<evidence type="ECO:0000256" key="5">
    <source>
        <dbReference type="ARBA" id="ARBA00022989"/>
    </source>
</evidence>
<accession>A0A069RE09</accession>
<keyword evidence="10" id="KW-1185">Reference proteome</keyword>
<keyword evidence="6 7" id="KW-0472">Membrane</keyword>
<dbReference type="STRING" id="1121324.CLIT_20c00800"/>
<comment type="subcellular location">
    <subcellularLocation>
        <location evidence="1">Cell membrane</location>
        <topology evidence="1">Multi-pass membrane protein</topology>
    </subcellularLocation>
</comment>
<dbReference type="AlphaFoldDB" id="A0A069RE09"/>
<feature type="transmembrane region" description="Helical" evidence="7">
    <location>
        <begin position="32"/>
        <end position="49"/>
    </location>
</feature>
<evidence type="ECO:0000256" key="4">
    <source>
        <dbReference type="ARBA" id="ARBA00022692"/>
    </source>
</evidence>
<dbReference type="InterPro" id="IPR050622">
    <property type="entry name" value="CPA3_antiporter_subunitB"/>
</dbReference>
<evidence type="ECO:0000313" key="9">
    <source>
        <dbReference type="EMBL" id="KDR94435.1"/>
    </source>
</evidence>
<dbReference type="Pfam" id="PF04039">
    <property type="entry name" value="MnhB"/>
    <property type="match status" value="1"/>
</dbReference>
<dbReference type="EMBL" id="JJMM01000020">
    <property type="protein sequence ID" value="KDR94435.1"/>
    <property type="molecule type" value="Genomic_DNA"/>
</dbReference>
<name>A0A069RE09_PEPLI</name>
<gene>
    <name evidence="9" type="ORF">CLIT_20c00800</name>
</gene>
<dbReference type="PANTHER" id="PTHR33932">
    <property type="entry name" value="NA(+)/H(+) ANTIPORTER SUBUNIT B"/>
    <property type="match status" value="1"/>
</dbReference>
<dbReference type="eggNOG" id="COG2111">
    <property type="taxonomic scope" value="Bacteria"/>
</dbReference>
<evidence type="ECO:0000256" key="6">
    <source>
        <dbReference type="ARBA" id="ARBA00023136"/>
    </source>
</evidence>
<dbReference type="PANTHER" id="PTHR33932:SF4">
    <property type="entry name" value="NA(+)_H(+) ANTIPORTER SUBUNIT B"/>
    <property type="match status" value="1"/>
</dbReference>
<proteinExistence type="inferred from homology"/>
<reference evidence="9 10" key="1">
    <citation type="submission" date="2014-03" db="EMBL/GenBank/DDBJ databases">
        <title>Genome sequence of Clostridium litorale W6, DSM 5388.</title>
        <authorList>
            <person name="Poehlein A."/>
            <person name="Jagirdar A."/>
            <person name="Khonsari B."/>
            <person name="Chibani C.M."/>
            <person name="Gutierrez Gutierrez D.A."/>
            <person name="Davydova E."/>
            <person name="Alghaithi H.S."/>
            <person name="Nair K.P."/>
            <person name="Dhamotharan K."/>
            <person name="Chandran L."/>
            <person name="G W."/>
            <person name="Daniel R."/>
        </authorList>
    </citation>
    <scope>NUCLEOTIDE SEQUENCE [LARGE SCALE GENOMIC DNA]</scope>
    <source>
        <strain evidence="9 10">W6</strain>
    </source>
</reference>
<protein>
    <submittedName>
        <fullName evidence="9">Sodium/proton antiporter</fullName>
    </submittedName>
</protein>
<evidence type="ECO:0000259" key="8">
    <source>
        <dbReference type="Pfam" id="PF04039"/>
    </source>
</evidence>
<dbReference type="GO" id="GO:0005886">
    <property type="term" value="C:plasma membrane"/>
    <property type="evidence" value="ECO:0007669"/>
    <property type="project" value="UniProtKB-SubCell"/>
</dbReference>
<feature type="transmembrane region" description="Helical" evidence="7">
    <location>
        <begin position="5"/>
        <end position="26"/>
    </location>
</feature>
<comment type="similarity">
    <text evidence="2">Belongs to the CPA3 antiporters (TC 2.A.63) subunit B family.</text>
</comment>
<dbReference type="InterPro" id="IPR007182">
    <property type="entry name" value="MnhB"/>
</dbReference>
<sequence>MNSAILSVVSSFIIPFIQIFGIYVVVNGHLSPGGGFAGGTVIGASLILSRIVNGGEFAKKRYPFERLMKIACFSLLAYGVIKGYSFVNGGLELHLYDIPIGTPGKIFSGRYLLPLNIFVGGIVSVTMYFFYALFSEGEI</sequence>
<evidence type="ECO:0000313" key="10">
    <source>
        <dbReference type="Proteomes" id="UP000027946"/>
    </source>
</evidence>
<keyword evidence="4 7" id="KW-0812">Transmembrane</keyword>
<dbReference type="Proteomes" id="UP000027946">
    <property type="component" value="Unassembled WGS sequence"/>
</dbReference>
<comment type="caution">
    <text evidence="9">The sequence shown here is derived from an EMBL/GenBank/DDBJ whole genome shotgun (WGS) entry which is preliminary data.</text>
</comment>
<evidence type="ECO:0000256" key="3">
    <source>
        <dbReference type="ARBA" id="ARBA00022475"/>
    </source>
</evidence>
<evidence type="ECO:0000256" key="7">
    <source>
        <dbReference type="SAM" id="Phobius"/>
    </source>
</evidence>
<keyword evidence="5 7" id="KW-1133">Transmembrane helix</keyword>
<organism evidence="9 10">
    <name type="scientific">Peptoclostridium litorale DSM 5388</name>
    <dbReference type="NCBI Taxonomy" id="1121324"/>
    <lineage>
        <taxon>Bacteria</taxon>
        <taxon>Bacillati</taxon>
        <taxon>Bacillota</taxon>
        <taxon>Clostridia</taxon>
        <taxon>Peptostreptococcales</taxon>
        <taxon>Peptoclostridiaceae</taxon>
        <taxon>Peptoclostridium</taxon>
    </lineage>
</organism>
<feature type="transmembrane region" description="Helical" evidence="7">
    <location>
        <begin position="70"/>
        <end position="91"/>
    </location>
</feature>
<feature type="domain" description="Na+/H+ antiporter MnhB subunit-related protein" evidence="8">
    <location>
        <begin position="5"/>
        <end position="127"/>
    </location>
</feature>
<evidence type="ECO:0000256" key="1">
    <source>
        <dbReference type="ARBA" id="ARBA00004651"/>
    </source>
</evidence>
<feature type="transmembrane region" description="Helical" evidence="7">
    <location>
        <begin position="111"/>
        <end position="134"/>
    </location>
</feature>
<dbReference type="RefSeq" id="WP_052636282.1">
    <property type="nucleotide sequence ID" value="NZ_FSRH01000012.1"/>
</dbReference>
<dbReference type="OrthoDB" id="1752329at2"/>
<keyword evidence="3" id="KW-1003">Cell membrane</keyword>
<evidence type="ECO:0000256" key="2">
    <source>
        <dbReference type="ARBA" id="ARBA00009425"/>
    </source>
</evidence>